<evidence type="ECO:0000313" key="3">
    <source>
        <dbReference type="EMBL" id="GIX86830.1"/>
    </source>
</evidence>
<evidence type="ECO:0000256" key="1">
    <source>
        <dbReference type="SAM" id="MobiDB-lite"/>
    </source>
</evidence>
<sequence>MDDRKQKLNHMMDHLEDFTKEYCDFLPADIPELFSFPTTVEFLRNHVSPNVPFVLRNGVSHWPAIKKWKNNQYLRVQMQDKMCTVAVTPNGYADAIVDDKFVLPEERTMPFTEFLDEMESPRESRVFYLQKQNNCLADEFSSLLNDVDTHIPWATDAIGDLPEAANFWLGDKRAVTSLHKDNYENIYCVIRGCKEFLLYPPVAVLWMPYETFQKSEYYFEDDEFKIKDLNAKLSSINELKFVEWRLKNINTHQLVARISLENTSVKWIPFDPEFPDFRKYPMLLQIRSYKVILKQGDVLYLPSLWFHHVRQSHSCIAVNYWYEMKYDGKYPFFYLMDKLGQLSISSTIKDTPESEEESESRSENSISGCHE</sequence>
<name>A0AAV4NPI9_9ARAC</name>
<organism evidence="3 4">
    <name type="scientific">Caerostris darwini</name>
    <dbReference type="NCBI Taxonomy" id="1538125"/>
    <lineage>
        <taxon>Eukaryota</taxon>
        <taxon>Metazoa</taxon>
        <taxon>Ecdysozoa</taxon>
        <taxon>Arthropoda</taxon>
        <taxon>Chelicerata</taxon>
        <taxon>Arachnida</taxon>
        <taxon>Araneae</taxon>
        <taxon>Araneomorphae</taxon>
        <taxon>Entelegynae</taxon>
        <taxon>Araneoidea</taxon>
        <taxon>Araneidae</taxon>
        <taxon>Caerostris</taxon>
    </lineage>
</organism>
<evidence type="ECO:0000259" key="2">
    <source>
        <dbReference type="PROSITE" id="PS51184"/>
    </source>
</evidence>
<feature type="domain" description="JmjC" evidence="2">
    <location>
        <begin position="127"/>
        <end position="339"/>
    </location>
</feature>
<comment type="caution">
    <text evidence="3">The sequence shown here is derived from an EMBL/GenBank/DDBJ whole genome shotgun (WGS) entry which is preliminary data.</text>
</comment>
<dbReference type="AlphaFoldDB" id="A0AAV4NPI9"/>
<dbReference type="InterPro" id="IPR041667">
    <property type="entry name" value="Cupin_8"/>
</dbReference>
<dbReference type="Pfam" id="PF13621">
    <property type="entry name" value="Cupin_8"/>
    <property type="match status" value="1"/>
</dbReference>
<evidence type="ECO:0000313" key="4">
    <source>
        <dbReference type="Proteomes" id="UP001054837"/>
    </source>
</evidence>
<dbReference type="SMART" id="SM00558">
    <property type="entry name" value="JmjC"/>
    <property type="match status" value="1"/>
</dbReference>
<feature type="region of interest" description="Disordered" evidence="1">
    <location>
        <begin position="347"/>
        <end position="371"/>
    </location>
</feature>
<dbReference type="InterPro" id="IPR003347">
    <property type="entry name" value="JmjC_dom"/>
</dbReference>
<dbReference type="Gene3D" id="2.60.120.10">
    <property type="entry name" value="Jelly Rolls"/>
    <property type="match status" value="1"/>
</dbReference>
<protein>
    <submittedName>
        <fullName evidence="3">Bifunctional peptidase and</fullName>
    </submittedName>
</protein>
<gene>
    <name evidence="3" type="primary">Jmjd7</name>
    <name evidence="3" type="ORF">CDAR_255502</name>
</gene>
<keyword evidence="4" id="KW-1185">Reference proteome</keyword>
<reference evidence="3 4" key="1">
    <citation type="submission" date="2021-06" db="EMBL/GenBank/DDBJ databases">
        <title>Caerostris darwini draft genome.</title>
        <authorList>
            <person name="Kono N."/>
            <person name="Arakawa K."/>
        </authorList>
    </citation>
    <scope>NUCLEOTIDE SEQUENCE [LARGE SCALE GENOMIC DNA]</scope>
</reference>
<dbReference type="InterPro" id="IPR014710">
    <property type="entry name" value="RmlC-like_jellyroll"/>
</dbReference>
<dbReference type="Proteomes" id="UP001054837">
    <property type="component" value="Unassembled WGS sequence"/>
</dbReference>
<dbReference type="PANTHER" id="PTHR12461">
    <property type="entry name" value="HYPOXIA-INDUCIBLE FACTOR 1 ALPHA INHIBITOR-RELATED"/>
    <property type="match status" value="1"/>
</dbReference>
<dbReference type="SUPFAM" id="SSF51197">
    <property type="entry name" value="Clavaminate synthase-like"/>
    <property type="match status" value="1"/>
</dbReference>
<dbReference type="PROSITE" id="PS51184">
    <property type="entry name" value="JMJC"/>
    <property type="match status" value="1"/>
</dbReference>
<proteinExistence type="predicted"/>
<dbReference type="PANTHER" id="PTHR12461:SF99">
    <property type="entry name" value="BIFUNCTIONAL PEPTIDASE AND (3S)-LYSYL HYDROXYLASE JMJD7"/>
    <property type="match status" value="1"/>
</dbReference>
<dbReference type="EMBL" id="BPLQ01001925">
    <property type="protein sequence ID" value="GIX86830.1"/>
    <property type="molecule type" value="Genomic_DNA"/>
</dbReference>
<accession>A0AAV4NPI9</accession>